<evidence type="ECO:0000313" key="2">
    <source>
        <dbReference type="Proteomes" id="UP001054889"/>
    </source>
</evidence>
<name>A0AAV5FU93_ELECO</name>
<proteinExistence type="predicted"/>
<dbReference type="EMBL" id="BQKI01000096">
    <property type="protein sequence ID" value="GJN38317.1"/>
    <property type="molecule type" value="Genomic_DNA"/>
</dbReference>
<comment type="caution">
    <text evidence="1">The sequence shown here is derived from an EMBL/GenBank/DDBJ whole genome shotgun (WGS) entry which is preliminary data.</text>
</comment>
<dbReference type="AlphaFoldDB" id="A0AAV5FU93"/>
<gene>
    <name evidence="1" type="primary">gb27347</name>
    <name evidence="1" type="ORF">PR202_gb27347</name>
</gene>
<organism evidence="1 2">
    <name type="scientific">Eleusine coracana subsp. coracana</name>
    <dbReference type="NCBI Taxonomy" id="191504"/>
    <lineage>
        <taxon>Eukaryota</taxon>
        <taxon>Viridiplantae</taxon>
        <taxon>Streptophyta</taxon>
        <taxon>Embryophyta</taxon>
        <taxon>Tracheophyta</taxon>
        <taxon>Spermatophyta</taxon>
        <taxon>Magnoliopsida</taxon>
        <taxon>Liliopsida</taxon>
        <taxon>Poales</taxon>
        <taxon>Poaceae</taxon>
        <taxon>PACMAD clade</taxon>
        <taxon>Chloridoideae</taxon>
        <taxon>Cynodonteae</taxon>
        <taxon>Eleusininae</taxon>
        <taxon>Eleusine</taxon>
    </lineage>
</organism>
<protein>
    <submittedName>
        <fullName evidence="1">Uncharacterized protein</fullName>
    </submittedName>
</protein>
<evidence type="ECO:0000313" key="1">
    <source>
        <dbReference type="EMBL" id="GJN38317.1"/>
    </source>
</evidence>
<reference evidence="1" key="1">
    <citation type="journal article" date="2018" name="DNA Res.">
        <title>Multiple hybrid de novo genome assembly of finger millet, an orphan allotetraploid crop.</title>
        <authorList>
            <person name="Hatakeyama M."/>
            <person name="Aluri S."/>
            <person name="Balachadran M.T."/>
            <person name="Sivarajan S.R."/>
            <person name="Patrignani A."/>
            <person name="Gruter S."/>
            <person name="Poveda L."/>
            <person name="Shimizu-Inatsugi R."/>
            <person name="Baeten J."/>
            <person name="Francoijs K.J."/>
            <person name="Nataraja K.N."/>
            <person name="Reddy Y.A.N."/>
            <person name="Phadnis S."/>
            <person name="Ravikumar R.L."/>
            <person name="Schlapbach R."/>
            <person name="Sreeman S.M."/>
            <person name="Shimizu K.K."/>
        </authorList>
    </citation>
    <scope>NUCLEOTIDE SEQUENCE</scope>
</reference>
<dbReference type="Proteomes" id="UP001054889">
    <property type="component" value="Unassembled WGS sequence"/>
</dbReference>
<accession>A0AAV5FU93</accession>
<reference evidence="1" key="2">
    <citation type="submission" date="2021-12" db="EMBL/GenBank/DDBJ databases">
        <title>Resequencing data analysis of finger millet.</title>
        <authorList>
            <person name="Hatakeyama M."/>
            <person name="Aluri S."/>
            <person name="Balachadran M.T."/>
            <person name="Sivarajan S.R."/>
            <person name="Poveda L."/>
            <person name="Shimizu-Inatsugi R."/>
            <person name="Schlapbach R."/>
            <person name="Sreeman S.M."/>
            <person name="Shimizu K.K."/>
        </authorList>
    </citation>
    <scope>NUCLEOTIDE SEQUENCE</scope>
</reference>
<keyword evidence="2" id="KW-1185">Reference proteome</keyword>
<sequence length="94" mass="9796">MPAPALHPPLLPDYARPSSCAELAPAPAPRSCVAPARASAPSLPERLRGARLSLVAPPAAAAAAPVPDFMRLPRSSNRCRLLGLATESPTRDRI</sequence>